<comment type="catalytic activity">
    <reaction evidence="9">
        <text>(2R)-2-phosphoglycerate = phosphoenolpyruvate + H2O</text>
        <dbReference type="Rhea" id="RHEA:10164"/>
        <dbReference type="ChEBI" id="CHEBI:15377"/>
        <dbReference type="ChEBI" id="CHEBI:58289"/>
        <dbReference type="ChEBI" id="CHEBI:58702"/>
        <dbReference type="EC" id="4.2.1.11"/>
    </reaction>
</comment>
<evidence type="ECO:0000259" key="13">
    <source>
        <dbReference type="SMART" id="SM01192"/>
    </source>
</evidence>
<feature type="binding site" evidence="9">
    <location>
        <position position="397"/>
    </location>
    <ligand>
        <name>(2R)-2-phosphoglycerate</name>
        <dbReference type="ChEBI" id="CHEBI:58289"/>
    </ligand>
</feature>
<keyword evidence="15" id="KW-0670">Pyruvate</keyword>
<keyword evidence="7 9" id="KW-0324">Glycolysis</keyword>
<comment type="cofactor">
    <cofactor evidence="9">
        <name>Mg(2+)</name>
        <dbReference type="ChEBI" id="CHEBI:18420"/>
    </cofactor>
    <text evidence="9">Binds a second Mg(2+) ion via substrate during catalysis.</text>
</comment>
<feature type="binding site" evidence="9">
    <location>
        <position position="346"/>
    </location>
    <ligand>
        <name>(2R)-2-phosphoglycerate</name>
        <dbReference type="ChEBI" id="CHEBI:58289"/>
    </ligand>
</feature>
<feature type="binding site" evidence="9 12">
    <location>
        <position position="321"/>
    </location>
    <ligand>
        <name>Mg(2+)</name>
        <dbReference type="ChEBI" id="CHEBI:18420"/>
    </ligand>
</feature>
<dbReference type="InterPro" id="IPR020811">
    <property type="entry name" value="Enolase_N"/>
</dbReference>
<accession>A0A1F8CSL8</accession>
<dbReference type="InterPro" id="IPR020809">
    <property type="entry name" value="Enolase_CS"/>
</dbReference>
<comment type="cofactor">
    <cofactor evidence="12">
        <name>Mg(2+)</name>
        <dbReference type="ChEBI" id="CHEBI:18420"/>
    </cofactor>
    <text evidence="12">Mg(2+) is required for catalysis and for stabilizing the dimer.</text>
</comment>
<dbReference type="Proteomes" id="UP000178999">
    <property type="component" value="Unassembled WGS sequence"/>
</dbReference>
<feature type="binding site" evidence="11">
    <location>
        <position position="397"/>
    </location>
    <ligand>
        <name>substrate</name>
    </ligand>
</feature>
<dbReference type="Gene3D" id="3.30.390.10">
    <property type="entry name" value="Enolase-like, N-terminal domain"/>
    <property type="match status" value="1"/>
</dbReference>
<comment type="subcellular location">
    <subcellularLocation>
        <location evidence="9">Cytoplasm</location>
    </subcellularLocation>
    <subcellularLocation>
        <location evidence="9">Secreted</location>
    </subcellularLocation>
    <subcellularLocation>
        <location evidence="9">Cell surface</location>
    </subcellularLocation>
    <text evidence="9">Fractions of enolase are present in both the cytoplasm and on the cell surface.</text>
</comment>
<dbReference type="CDD" id="cd03313">
    <property type="entry name" value="enolase"/>
    <property type="match status" value="1"/>
</dbReference>
<evidence type="ECO:0000313" key="15">
    <source>
        <dbReference type="EMBL" id="OGM78829.1"/>
    </source>
</evidence>
<feature type="binding site" evidence="9">
    <location>
        <position position="172"/>
    </location>
    <ligand>
        <name>(2R)-2-phosphoglycerate</name>
        <dbReference type="ChEBI" id="CHEBI:58289"/>
    </ligand>
</feature>
<name>A0A1F8CSL8_9BACT</name>
<dbReference type="Pfam" id="PF00113">
    <property type="entry name" value="Enolase_C"/>
    <property type="match status" value="1"/>
</dbReference>
<evidence type="ECO:0000256" key="12">
    <source>
        <dbReference type="PIRSR" id="PIRSR001400-3"/>
    </source>
</evidence>
<dbReference type="InterPro" id="IPR020810">
    <property type="entry name" value="Enolase_C"/>
</dbReference>
<feature type="active site" description="Proton acceptor" evidence="9 10">
    <location>
        <position position="346"/>
    </location>
</feature>
<keyword evidence="9 12" id="KW-0479">Metal-binding</keyword>
<dbReference type="InterPro" id="IPR036849">
    <property type="entry name" value="Enolase-like_C_sf"/>
</dbReference>
<organism evidence="15 16">
    <name type="scientific">Candidatus Woesebacteria bacterium RIFOXYB1_FULL_38_16</name>
    <dbReference type="NCBI Taxonomy" id="1802538"/>
    <lineage>
        <taxon>Bacteria</taxon>
        <taxon>Candidatus Woeseibacteriota</taxon>
    </lineage>
</organism>
<comment type="pathway">
    <text evidence="1 9">Carbohydrate degradation; glycolysis; pyruvate from D-glyceraldehyde 3-phosphate: step 4/5.</text>
</comment>
<dbReference type="SMART" id="SM01192">
    <property type="entry name" value="Enolase_C"/>
    <property type="match status" value="1"/>
</dbReference>
<dbReference type="Gene3D" id="3.20.20.120">
    <property type="entry name" value="Enolase-like C-terminal domain"/>
    <property type="match status" value="1"/>
</dbReference>
<comment type="function">
    <text evidence="9">Catalyzes the reversible conversion of 2-phosphoglycerate (2-PG) into phosphoenolpyruvate (PEP). It is essential for the degradation of carbohydrates via glycolysis.</text>
</comment>
<evidence type="ECO:0000256" key="4">
    <source>
        <dbReference type="ARBA" id="ARBA00017068"/>
    </source>
</evidence>
<evidence type="ECO:0000313" key="16">
    <source>
        <dbReference type="Proteomes" id="UP000178999"/>
    </source>
</evidence>
<feature type="binding site" evidence="11">
    <location>
        <position position="173"/>
    </location>
    <ligand>
        <name>substrate</name>
    </ligand>
</feature>
<dbReference type="EMBL" id="MGHY01000027">
    <property type="protein sequence ID" value="OGM78829.1"/>
    <property type="molecule type" value="Genomic_DNA"/>
</dbReference>
<evidence type="ECO:0000256" key="10">
    <source>
        <dbReference type="PIRSR" id="PIRSR001400-1"/>
    </source>
</evidence>
<dbReference type="EC" id="4.2.1.11" evidence="3 9"/>
<dbReference type="PROSITE" id="PS00164">
    <property type="entry name" value="ENOLASE"/>
    <property type="match status" value="1"/>
</dbReference>
<dbReference type="SUPFAM" id="SSF54826">
    <property type="entry name" value="Enolase N-terminal domain-like"/>
    <property type="match status" value="1"/>
</dbReference>
<evidence type="ECO:0000256" key="2">
    <source>
        <dbReference type="ARBA" id="ARBA00009604"/>
    </source>
</evidence>
<evidence type="ECO:0000256" key="5">
    <source>
        <dbReference type="ARBA" id="ARBA00022525"/>
    </source>
</evidence>
<comment type="caution">
    <text evidence="15">The sequence shown here is derived from an EMBL/GenBank/DDBJ whole genome shotgun (WGS) entry which is preliminary data.</text>
</comment>
<dbReference type="PANTHER" id="PTHR11902:SF1">
    <property type="entry name" value="ENOLASE"/>
    <property type="match status" value="1"/>
</dbReference>
<feature type="binding site" evidence="11">
    <location>
        <begin position="373"/>
        <end position="376"/>
    </location>
    <ligand>
        <name>substrate</name>
    </ligand>
</feature>
<dbReference type="SFLD" id="SFLDF00002">
    <property type="entry name" value="enolase"/>
    <property type="match status" value="1"/>
</dbReference>
<sequence>MTKISRIWAREILDSRATPTIEAAVQLENGIVSVFSVPSGASTGSYEALELRDGDESRYLGKGVLKAVNNVNQILGPGLIQAGIDVADQKSIDERLIQMDGTENKQKLGGNSILAISGAVTKAAAATQGKRLYDWISELARLRGLNVNLHVPGTLFNMINGGLHGAGNLDFQEFFVIPASSKPYSEGLRMGVEVFTMIGKNLARRGAIHSVGDEGGYAPNLFTNADALEILVEAIRQTNYQLGRDVFLGLDVAASSFYENNSYTIRDKSAPMNEEAMALYFHELNDMYHLAILEDPLSEDAWDGWKKLNQTLGDQLLIVGDDLLVTNLKRVEKAIAEDACNAILIKPNQIGTITETIEVIKRARDAAWKVVVSHRSGETNESFIADFAVGVGADYVKFGAPNRGERVAKYNRLSSIEVELQQRTS</sequence>
<dbReference type="AlphaFoldDB" id="A0A1F8CSL8"/>
<feature type="binding site" evidence="9 12">
    <location>
        <position position="294"/>
    </location>
    <ligand>
        <name>Mg(2+)</name>
        <dbReference type="ChEBI" id="CHEBI:18420"/>
    </ligand>
</feature>
<dbReference type="UniPathway" id="UPA00109">
    <property type="reaction ID" value="UER00187"/>
</dbReference>
<feature type="active site" description="Proton donor" evidence="9 10">
    <location>
        <position position="214"/>
    </location>
</feature>
<feature type="domain" description="Enolase C-terminal TIM barrel" evidence="13">
    <location>
        <begin position="148"/>
        <end position="425"/>
    </location>
</feature>
<protein>
    <recommendedName>
        <fullName evidence="4 9">Enolase</fullName>
        <ecNumber evidence="3 9">4.2.1.11</ecNumber>
    </recommendedName>
    <alternativeName>
        <fullName evidence="9">2-phospho-D-glycerate hydro-lyase</fullName>
    </alternativeName>
    <alternativeName>
        <fullName evidence="9">2-phosphoglycerate dehydratase</fullName>
    </alternativeName>
</protein>
<dbReference type="GO" id="GO:0006096">
    <property type="term" value="P:glycolytic process"/>
    <property type="evidence" value="ECO:0007669"/>
    <property type="project" value="UniProtKB-UniRule"/>
</dbReference>
<dbReference type="STRING" id="1802538.A2382_02545"/>
<keyword evidence="9" id="KW-0963">Cytoplasm</keyword>
<dbReference type="GO" id="GO:0000287">
    <property type="term" value="F:magnesium ion binding"/>
    <property type="evidence" value="ECO:0007669"/>
    <property type="project" value="UniProtKB-UniRule"/>
</dbReference>
<dbReference type="InterPro" id="IPR000941">
    <property type="entry name" value="Enolase"/>
</dbReference>
<feature type="domain" description="Enolase N-terminal" evidence="14">
    <location>
        <begin position="4"/>
        <end position="136"/>
    </location>
</feature>
<keyword evidence="6 9" id="KW-0460">Magnesium</keyword>
<dbReference type="NCBIfam" id="TIGR01060">
    <property type="entry name" value="eno"/>
    <property type="match status" value="1"/>
</dbReference>
<comment type="similarity">
    <text evidence="2 9">Belongs to the enolase family.</text>
</comment>
<evidence type="ECO:0000256" key="6">
    <source>
        <dbReference type="ARBA" id="ARBA00022842"/>
    </source>
</evidence>
<dbReference type="PIRSF" id="PIRSF001400">
    <property type="entry name" value="Enolase"/>
    <property type="match status" value="1"/>
</dbReference>
<reference evidence="15 16" key="1">
    <citation type="journal article" date="2016" name="Nat. Commun.">
        <title>Thousands of microbial genomes shed light on interconnected biogeochemical processes in an aquifer system.</title>
        <authorList>
            <person name="Anantharaman K."/>
            <person name="Brown C.T."/>
            <person name="Hug L.A."/>
            <person name="Sharon I."/>
            <person name="Castelle C.J."/>
            <person name="Probst A.J."/>
            <person name="Thomas B.C."/>
            <person name="Singh A."/>
            <person name="Wilkins M.J."/>
            <person name="Karaoz U."/>
            <person name="Brodie E.L."/>
            <person name="Williams K.H."/>
            <person name="Hubbard S.S."/>
            <person name="Banfield J.F."/>
        </authorList>
    </citation>
    <scope>NUCLEOTIDE SEQUENCE [LARGE SCALE GENOMIC DNA]</scope>
</reference>
<evidence type="ECO:0000256" key="11">
    <source>
        <dbReference type="PIRSR" id="PIRSR001400-2"/>
    </source>
</evidence>
<dbReference type="InterPro" id="IPR029017">
    <property type="entry name" value="Enolase-like_N"/>
</dbReference>
<gene>
    <name evidence="9" type="primary">eno</name>
    <name evidence="15" type="ORF">A2382_02545</name>
</gene>
<dbReference type="HAMAP" id="MF_00318">
    <property type="entry name" value="Enolase"/>
    <property type="match status" value="1"/>
</dbReference>
<dbReference type="GO" id="GO:0005576">
    <property type="term" value="C:extracellular region"/>
    <property type="evidence" value="ECO:0007669"/>
    <property type="project" value="UniProtKB-SubCell"/>
</dbReference>
<evidence type="ECO:0000256" key="8">
    <source>
        <dbReference type="ARBA" id="ARBA00023239"/>
    </source>
</evidence>
<dbReference type="FunFam" id="3.30.390.10:FF:000001">
    <property type="entry name" value="Enolase"/>
    <property type="match status" value="1"/>
</dbReference>
<dbReference type="SMART" id="SM01193">
    <property type="entry name" value="Enolase_N"/>
    <property type="match status" value="1"/>
</dbReference>
<dbReference type="GO" id="GO:0000015">
    <property type="term" value="C:phosphopyruvate hydratase complex"/>
    <property type="evidence" value="ECO:0007669"/>
    <property type="project" value="InterPro"/>
</dbReference>
<dbReference type="GO" id="GO:0009986">
    <property type="term" value="C:cell surface"/>
    <property type="evidence" value="ECO:0007669"/>
    <property type="project" value="UniProtKB-SubCell"/>
</dbReference>
<feature type="binding site" evidence="9">
    <location>
        <position position="375"/>
    </location>
    <ligand>
        <name>(2R)-2-phosphoglycerate</name>
        <dbReference type="ChEBI" id="CHEBI:58289"/>
    </ligand>
</feature>
<keyword evidence="8 9" id="KW-0456">Lyase</keyword>
<proteinExistence type="inferred from homology"/>
<evidence type="ECO:0000256" key="9">
    <source>
        <dbReference type="HAMAP-Rule" id="MF_00318"/>
    </source>
</evidence>
<feature type="binding site" evidence="11">
    <location>
        <position position="321"/>
    </location>
    <ligand>
        <name>substrate</name>
    </ligand>
</feature>
<dbReference type="PANTHER" id="PTHR11902">
    <property type="entry name" value="ENOLASE"/>
    <property type="match status" value="1"/>
</dbReference>
<evidence type="ECO:0000256" key="7">
    <source>
        <dbReference type="ARBA" id="ARBA00023152"/>
    </source>
</evidence>
<feature type="binding site" evidence="11">
    <location>
        <position position="294"/>
    </location>
    <ligand>
        <name>substrate</name>
    </ligand>
</feature>
<keyword evidence="5 9" id="KW-0964">Secreted</keyword>
<evidence type="ECO:0000256" key="3">
    <source>
        <dbReference type="ARBA" id="ARBA00012058"/>
    </source>
</evidence>
<dbReference type="SUPFAM" id="SSF51604">
    <property type="entry name" value="Enolase C-terminal domain-like"/>
    <property type="match status" value="1"/>
</dbReference>
<feature type="binding site" evidence="11">
    <location>
        <position position="164"/>
    </location>
    <ligand>
        <name>substrate</name>
    </ligand>
</feature>
<dbReference type="GO" id="GO:0004634">
    <property type="term" value="F:phosphopyruvate hydratase activity"/>
    <property type="evidence" value="ECO:0007669"/>
    <property type="project" value="UniProtKB-UniRule"/>
</dbReference>
<feature type="binding site" evidence="9">
    <location>
        <position position="376"/>
    </location>
    <ligand>
        <name>(2R)-2-phosphoglycerate</name>
        <dbReference type="ChEBI" id="CHEBI:58289"/>
    </ligand>
</feature>
<evidence type="ECO:0000256" key="1">
    <source>
        <dbReference type="ARBA" id="ARBA00005031"/>
    </source>
</evidence>
<dbReference type="Pfam" id="PF03952">
    <property type="entry name" value="Enolase_N"/>
    <property type="match status" value="1"/>
</dbReference>
<dbReference type="PRINTS" id="PR00148">
    <property type="entry name" value="ENOLASE"/>
</dbReference>
<dbReference type="SFLD" id="SFLDG00178">
    <property type="entry name" value="enolase"/>
    <property type="match status" value="1"/>
</dbReference>
<dbReference type="SFLD" id="SFLDS00001">
    <property type="entry name" value="Enolase"/>
    <property type="match status" value="1"/>
</dbReference>
<feature type="binding site" evidence="9 12">
    <location>
        <position position="251"/>
    </location>
    <ligand>
        <name>Mg(2+)</name>
        <dbReference type="ChEBI" id="CHEBI:18420"/>
    </ligand>
</feature>
<evidence type="ECO:0000259" key="14">
    <source>
        <dbReference type="SMART" id="SM01193"/>
    </source>
</evidence>